<evidence type="ECO:0000313" key="13">
    <source>
        <dbReference type="EMBL" id="GAA4956245.1"/>
    </source>
</evidence>
<keyword evidence="7 12" id="KW-1133">Transmembrane helix</keyword>
<evidence type="ECO:0000256" key="2">
    <source>
        <dbReference type="ARBA" id="ARBA00011262"/>
    </source>
</evidence>
<feature type="region of interest" description="Disordered" evidence="11">
    <location>
        <begin position="1"/>
        <end position="41"/>
    </location>
</feature>
<evidence type="ECO:0000256" key="6">
    <source>
        <dbReference type="ARBA" id="ARBA00022692"/>
    </source>
</evidence>
<keyword evidence="14" id="KW-1185">Reference proteome</keyword>
<comment type="caution">
    <text evidence="13">The sequence shown here is derived from an EMBL/GenBank/DDBJ whole genome shotgun (WGS) entry which is preliminary data.</text>
</comment>
<dbReference type="Pfam" id="PF02653">
    <property type="entry name" value="BPD_transp_2"/>
    <property type="match status" value="1"/>
</dbReference>
<comment type="function">
    <text evidence="9">Part of the ABC transporter complex LsrABCD involved in autoinducer 2 (AI-2) import. Probably responsible for the translocation of the substrate across the membrane.</text>
</comment>
<name>A0ABP9GXM0_9ACTN</name>
<dbReference type="PANTHER" id="PTHR32196:SF29">
    <property type="entry name" value="AUTOINDUCER 2 IMPORT SYSTEM PERMEASE PROTEIN LSRC"/>
    <property type="match status" value="1"/>
</dbReference>
<evidence type="ECO:0000313" key="14">
    <source>
        <dbReference type="Proteomes" id="UP001499993"/>
    </source>
</evidence>
<keyword evidence="3" id="KW-0813">Transport</keyword>
<evidence type="ECO:0000256" key="7">
    <source>
        <dbReference type="ARBA" id="ARBA00022989"/>
    </source>
</evidence>
<gene>
    <name evidence="13" type="ORF">GCM10023224_47560</name>
</gene>
<dbReference type="InterPro" id="IPR001851">
    <property type="entry name" value="ABC_transp_permease"/>
</dbReference>
<feature type="transmembrane region" description="Helical" evidence="12">
    <location>
        <begin position="80"/>
        <end position="99"/>
    </location>
</feature>
<evidence type="ECO:0000256" key="11">
    <source>
        <dbReference type="SAM" id="MobiDB-lite"/>
    </source>
</evidence>
<evidence type="ECO:0000256" key="9">
    <source>
        <dbReference type="ARBA" id="ARBA00025439"/>
    </source>
</evidence>
<feature type="transmembrane region" description="Helical" evidence="12">
    <location>
        <begin position="198"/>
        <end position="221"/>
    </location>
</feature>
<proteinExistence type="predicted"/>
<feature type="transmembrane region" description="Helical" evidence="12">
    <location>
        <begin position="159"/>
        <end position="178"/>
    </location>
</feature>
<comment type="subunit">
    <text evidence="2">The complex is composed of two ATP-binding proteins (LsrA), two transmembrane proteins (LsrC and LsrD) and a solute-binding protein (LsrB).</text>
</comment>
<evidence type="ECO:0000256" key="3">
    <source>
        <dbReference type="ARBA" id="ARBA00022448"/>
    </source>
</evidence>
<dbReference type="Proteomes" id="UP001499993">
    <property type="component" value="Unassembled WGS sequence"/>
</dbReference>
<dbReference type="PANTHER" id="PTHR32196">
    <property type="entry name" value="ABC TRANSPORTER PERMEASE PROTEIN YPHD-RELATED-RELATED"/>
    <property type="match status" value="1"/>
</dbReference>
<organism evidence="13 14">
    <name type="scientific">Streptomonospora halophila</name>
    <dbReference type="NCBI Taxonomy" id="427369"/>
    <lineage>
        <taxon>Bacteria</taxon>
        <taxon>Bacillati</taxon>
        <taxon>Actinomycetota</taxon>
        <taxon>Actinomycetes</taxon>
        <taxon>Streptosporangiales</taxon>
        <taxon>Nocardiopsidaceae</taxon>
        <taxon>Streptomonospora</taxon>
    </lineage>
</organism>
<evidence type="ECO:0000256" key="4">
    <source>
        <dbReference type="ARBA" id="ARBA00022475"/>
    </source>
</evidence>
<keyword evidence="5" id="KW-0997">Cell inner membrane</keyword>
<sequence>MSGPDETGAPAAGGAAQTSPPPAAPGPAQETREEHGGGVRTGRRIRQARELGILLALVLLVAVTALVNPGFLSGQSVRDLLLGATLLTILAVGQSMVLITRSVDLSVGSVMGLSAFAVGMMFVSFPGLPTPVVMAAGVLVGTVCGVVNGVLVAAARVPALVVTLGTLYMFRGIDFWWASGRQINAADMPDGFLGLSRVTLLGMPLPAVVALAVVLAAGWYLRNYRSGRELYAVGSEPAAARLVGIPVDRRVFMPFVANGSLAGLAGVLYASRFGTLDATVGTGLELEVVAAAVVGGVAIFGGSGTVYGAALGALLLSTIDAALPMLQVGSFWQQAVVGLLILVSIGLDRLLALRAARRLRGGGTRGA</sequence>
<evidence type="ECO:0000256" key="12">
    <source>
        <dbReference type="SAM" id="Phobius"/>
    </source>
</evidence>
<feature type="transmembrane region" description="Helical" evidence="12">
    <location>
        <begin position="131"/>
        <end position="152"/>
    </location>
</feature>
<reference evidence="14" key="1">
    <citation type="journal article" date="2019" name="Int. J. Syst. Evol. Microbiol.">
        <title>The Global Catalogue of Microorganisms (GCM) 10K type strain sequencing project: providing services to taxonomists for standard genome sequencing and annotation.</title>
        <authorList>
            <consortium name="The Broad Institute Genomics Platform"/>
            <consortium name="The Broad Institute Genome Sequencing Center for Infectious Disease"/>
            <person name="Wu L."/>
            <person name="Ma J."/>
        </authorList>
    </citation>
    <scope>NUCLEOTIDE SEQUENCE [LARGE SCALE GENOMIC DNA]</scope>
    <source>
        <strain evidence="14">JCM 18123</strain>
    </source>
</reference>
<protein>
    <recommendedName>
        <fullName evidence="10">Autoinducer 2 import system permease protein LsrC</fullName>
    </recommendedName>
</protein>
<evidence type="ECO:0000256" key="5">
    <source>
        <dbReference type="ARBA" id="ARBA00022519"/>
    </source>
</evidence>
<feature type="transmembrane region" description="Helical" evidence="12">
    <location>
        <begin position="331"/>
        <end position="351"/>
    </location>
</feature>
<feature type="transmembrane region" description="Helical" evidence="12">
    <location>
        <begin position="106"/>
        <end position="125"/>
    </location>
</feature>
<dbReference type="EMBL" id="BAABIK010000040">
    <property type="protein sequence ID" value="GAA4956245.1"/>
    <property type="molecule type" value="Genomic_DNA"/>
</dbReference>
<evidence type="ECO:0000256" key="10">
    <source>
        <dbReference type="ARBA" id="ARBA00039382"/>
    </source>
</evidence>
<dbReference type="RefSeq" id="WP_386699647.1">
    <property type="nucleotide sequence ID" value="NZ_BAABIK010000040.1"/>
</dbReference>
<comment type="subcellular location">
    <subcellularLocation>
        <location evidence="1">Cell membrane</location>
        <topology evidence="1">Multi-pass membrane protein</topology>
    </subcellularLocation>
</comment>
<evidence type="ECO:0000256" key="8">
    <source>
        <dbReference type="ARBA" id="ARBA00023136"/>
    </source>
</evidence>
<feature type="transmembrane region" description="Helical" evidence="12">
    <location>
        <begin position="51"/>
        <end position="68"/>
    </location>
</feature>
<evidence type="ECO:0000256" key="1">
    <source>
        <dbReference type="ARBA" id="ARBA00004651"/>
    </source>
</evidence>
<keyword evidence="4" id="KW-1003">Cell membrane</keyword>
<feature type="compositionally biased region" description="Low complexity" evidence="11">
    <location>
        <begin position="7"/>
        <end position="18"/>
    </location>
</feature>
<accession>A0ABP9GXM0</accession>
<dbReference type="CDD" id="cd06579">
    <property type="entry name" value="TM_PBP1_transp_AraH_like"/>
    <property type="match status" value="1"/>
</dbReference>
<keyword evidence="6 12" id="KW-0812">Transmembrane</keyword>
<keyword evidence="8 12" id="KW-0472">Membrane</keyword>